<keyword evidence="1" id="KW-0720">Serine protease</keyword>
<dbReference type="SUPFAM" id="SSF50494">
    <property type="entry name" value="Trypsin-like serine proteases"/>
    <property type="match status" value="1"/>
</dbReference>
<evidence type="ECO:0008006" key="5">
    <source>
        <dbReference type="Google" id="ProtNLM"/>
    </source>
</evidence>
<name>A0A917FI67_9BACL</name>
<evidence type="ECO:0000256" key="2">
    <source>
        <dbReference type="SAM" id="MobiDB-lite"/>
    </source>
</evidence>
<keyword evidence="4" id="KW-1185">Reference proteome</keyword>
<protein>
    <recommendedName>
        <fullName evidence="5">Serine protease</fullName>
    </recommendedName>
</protein>
<feature type="region of interest" description="Disordered" evidence="2">
    <location>
        <begin position="310"/>
        <end position="329"/>
    </location>
</feature>
<evidence type="ECO:0000313" key="4">
    <source>
        <dbReference type="Proteomes" id="UP000637643"/>
    </source>
</evidence>
<keyword evidence="1" id="KW-0378">Hydrolase</keyword>
<dbReference type="GO" id="GO:0008236">
    <property type="term" value="F:serine-type peptidase activity"/>
    <property type="evidence" value="ECO:0007669"/>
    <property type="project" value="UniProtKB-KW"/>
</dbReference>
<reference evidence="3" key="1">
    <citation type="journal article" date="2014" name="Int. J. Syst. Evol. Microbiol.">
        <title>Complete genome sequence of Corynebacterium casei LMG S-19264T (=DSM 44701T), isolated from a smear-ripened cheese.</title>
        <authorList>
            <consortium name="US DOE Joint Genome Institute (JGI-PGF)"/>
            <person name="Walter F."/>
            <person name="Albersmeier A."/>
            <person name="Kalinowski J."/>
            <person name="Ruckert C."/>
        </authorList>
    </citation>
    <scope>NUCLEOTIDE SEQUENCE</scope>
    <source>
        <strain evidence="3">CGMCC 1.16134</strain>
    </source>
</reference>
<dbReference type="Gene3D" id="2.40.10.10">
    <property type="entry name" value="Trypsin-like serine proteases"/>
    <property type="match status" value="2"/>
</dbReference>
<gene>
    <name evidence="3" type="ORF">GCM10010912_25670</name>
</gene>
<keyword evidence="1" id="KW-0645">Protease</keyword>
<comment type="caution">
    <text evidence="3">The sequence shown here is derived from an EMBL/GenBank/DDBJ whole genome shotgun (WGS) entry which is preliminary data.</text>
</comment>
<dbReference type="InterPro" id="IPR009003">
    <property type="entry name" value="Peptidase_S1_PA"/>
</dbReference>
<evidence type="ECO:0000256" key="1">
    <source>
        <dbReference type="ARBA" id="ARBA00022825"/>
    </source>
</evidence>
<accession>A0A917FI67</accession>
<reference evidence="3" key="2">
    <citation type="submission" date="2020-09" db="EMBL/GenBank/DDBJ databases">
        <authorList>
            <person name="Sun Q."/>
            <person name="Zhou Y."/>
        </authorList>
    </citation>
    <scope>NUCLEOTIDE SEQUENCE</scope>
    <source>
        <strain evidence="3">CGMCC 1.16134</strain>
    </source>
</reference>
<dbReference type="InterPro" id="IPR043504">
    <property type="entry name" value="Peptidase_S1_PA_chymotrypsin"/>
</dbReference>
<proteinExistence type="predicted"/>
<organism evidence="3 4">
    <name type="scientific">Paenibacillus albidus</name>
    <dbReference type="NCBI Taxonomy" id="2041023"/>
    <lineage>
        <taxon>Bacteria</taxon>
        <taxon>Bacillati</taxon>
        <taxon>Bacillota</taxon>
        <taxon>Bacilli</taxon>
        <taxon>Bacillales</taxon>
        <taxon>Paenibacillaceae</taxon>
        <taxon>Paenibacillus</taxon>
    </lineage>
</organism>
<dbReference type="RefSeq" id="WP_189025355.1">
    <property type="nucleotide sequence ID" value="NZ_BMKR01000009.1"/>
</dbReference>
<dbReference type="EMBL" id="BMKR01000009">
    <property type="protein sequence ID" value="GGF79546.1"/>
    <property type="molecule type" value="Genomic_DNA"/>
</dbReference>
<sequence>MATFAEALAVKKRIADEMLKNPKVQGIGVGYHDPKKRKKGAAVVLYANAVSTKALGLTPKFASTSKGKTLEVPIRVVQTKKIRCNANYRGRIRPVIAGYSIGTQRLSGTAGLIVASAPSGNQRYILSNNHVLTSPINTANRAETLQPGGADGGQPGTDRVGHLSRFVRLRRNGSNLVDAALSRPVRNSILSPRYATVGRVPGHVTSYRVGERFKKVGRTTGLTFGRVDSVNTDVQVNYGSLGVLTFRNQTVILGDTPVSLPGDSGSVWLRRADNFAAAVNFAGTQDGRTSISFPVDWALSALRVRVAQPASQRTKQATDVKSSPRSSAYTRRLTAKELAGIKVIRSSGKPKK</sequence>
<evidence type="ECO:0000313" key="3">
    <source>
        <dbReference type="EMBL" id="GGF79546.1"/>
    </source>
</evidence>
<dbReference type="AlphaFoldDB" id="A0A917FI67"/>
<dbReference type="Proteomes" id="UP000637643">
    <property type="component" value="Unassembled WGS sequence"/>
</dbReference>